<name>A0A2I4EQT9_JUGRE</name>
<dbReference type="GO" id="GO:0046982">
    <property type="term" value="F:protein heterodimerization activity"/>
    <property type="evidence" value="ECO:0007669"/>
    <property type="project" value="EnsemblPlants"/>
</dbReference>
<dbReference type="GO" id="GO:0006521">
    <property type="term" value="P:regulation of amino acid metabolic process"/>
    <property type="evidence" value="ECO:0007669"/>
    <property type="project" value="EnsemblPlants"/>
</dbReference>
<dbReference type="SMART" id="SM00338">
    <property type="entry name" value="BRLZ"/>
    <property type="match status" value="1"/>
</dbReference>
<dbReference type="GO" id="GO:0003700">
    <property type="term" value="F:DNA-binding transcription factor activity"/>
    <property type="evidence" value="ECO:0000318"/>
    <property type="project" value="GO_Central"/>
</dbReference>
<dbReference type="GO" id="GO:0005634">
    <property type="term" value="C:nucleus"/>
    <property type="evidence" value="ECO:0000318"/>
    <property type="project" value="GO_Central"/>
</dbReference>
<comment type="subcellular location">
    <subcellularLocation>
        <location evidence="1">Nucleus</location>
    </subcellularLocation>
</comment>
<keyword evidence="2" id="KW-0805">Transcription regulation</keyword>
<dbReference type="STRING" id="51240.A0A2I4EQT9"/>
<dbReference type="GO" id="GO:0009901">
    <property type="term" value="P:anther dehiscence"/>
    <property type="evidence" value="ECO:0007669"/>
    <property type="project" value="EnsemblPlants"/>
</dbReference>
<dbReference type="Pfam" id="PF07716">
    <property type="entry name" value="bZIP_2"/>
    <property type="match status" value="1"/>
</dbReference>
<evidence type="ECO:0000256" key="3">
    <source>
        <dbReference type="ARBA" id="ARBA00023125"/>
    </source>
</evidence>
<evidence type="ECO:0000256" key="4">
    <source>
        <dbReference type="ARBA" id="ARBA00023163"/>
    </source>
</evidence>
<proteinExistence type="predicted"/>
<dbReference type="GeneID" id="108991829"/>
<dbReference type="PROSITE" id="PS00036">
    <property type="entry name" value="BZIP_BASIC"/>
    <property type="match status" value="1"/>
</dbReference>
<dbReference type="CDD" id="cd14702">
    <property type="entry name" value="bZIP_plant_GBF1"/>
    <property type="match status" value="1"/>
</dbReference>
<dbReference type="GO" id="GO:0009617">
    <property type="term" value="P:response to bacterium"/>
    <property type="evidence" value="ECO:0007669"/>
    <property type="project" value="EnsemblPlants"/>
</dbReference>
<dbReference type="Proteomes" id="UP000235220">
    <property type="component" value="Chromosome 7"/>
</dbReference>
<dbReference type="InterPro" id="IPR046347">
    <property type="entry name" value="bZIP_sf"/>
</dbReference>
<evidence type="ECO:0000256" key="2">
    <source>
        <dbReference type="ARBA" id="ARBA00023015"/>
    </source>
</evidence>
<keyword evidence="6" id="KW-1185">Reference proteome</keyword>
<dbReference type="InterPro" id="IPR004827">
    <property type="entry name" value="bZIP"/>
</dbReference>
<protein>
    <submittedName>
        <fullName evidence="7">Basic leucine zipper 1-like</fullName>
    </submittedName>
</protein>
<dbReference type="PROSITE" id="PS50217">
    <property type="entry name" value="BZIP"/>
    <property type="match status" value="1"/>
</dbReference>
<organism evidence="6 7">
    <name type="scientific">Juglans regia</name>
    <name type="common">English walnut</name>
    <dbReference type="NCBI Taxonomy" id="51240"/>
    <lineage>
        <taxon>Eukaryota</taxon>
        <taxon>Viridiplantae</taxon>
        <taxon>Streptophyta</taxon>
        <taxon>Embryophyta</taxon>
        <taxon>Tracheophyta</taxon>
        <taxon>Spermatophyta</taxon>
        <taxon>Magnoliopsida</taxon>
        <taxon>eudicotyledons</taxon>
        <taxon>Gunneridae</taxon>
        <taxon>Pentapetalae</taxon>
        <taxon>rosids</taxon>
        <taxon>fabids</taxon>
        <taxon>Fagales</taxon>
        <taxon>Juglandaceae</taxon>
        <taxon>Juglans</taxon>
    </lineage>
</organism>
<keyword evidence="3" id="KW-0238">DNA-binding</keyword>
<dbReference type="GO" id="GO:0010182">
    <property type="term" value="P:sugar mediated signaling pathway"/>
    <property type="evidence" value="ECO:0007669"/>
    <property type="project" value="EnsemblPlants"/>
</dbReference>
<evidence type="ECO:0000256" key="5">
    <source>
        <dbReference type="ARBA" id="ARBA00023242"/>
    </source>
</evidence>
<reference evidence="7" key="1">
    <citation type="submission" date="2025-08" db="UniProtKB">
        <authorList>
            <consortium name="RefSeq"/>
        </authorList>
    </citation>
    <scope>IDENTIFICATION</scope>
    <source>
        <tissue evidence="7">Leaves</tissue>
    </source>
</reference>
<dbReference type="AlphaFoldDB" id="A0A2I4EQT9"/>
<keyword evidence="5" id="KW-0539">Nucleus</keyword>
<dbReference type="PANTHER" id="PTHR45764">
    <property type="entry name" value="BZIP TRANSCRIPTION FACTOR 44"/>
    <property type="match status" value="1"/>
</dbReference>
<dbReference type="GO" id="GO:0009651">
    <property type="term" value="P:response to salt stress"/>
    <property type="evidence" value="ECO:0007669"/>
    <property type="project" value="EnsemblPlants"/>
</dbReference>
<gene>
    <name evidence="7" type="primary">LOC108991829</name>
</gene>
<keyword evidence="4" id="KW-0804">Transcription</keyword>
<dbReference type="PANTHER" id="PTHR45764:SF31">
    <property type="entry name" value="BASIC LEUCINE ZIPPER 1"/>
    <property type="match status" value="1"/>
</dbReference>
<dbReference type="GO" id="GO:0009267">
    <property type="term" value="P:cellular response to starvation"/>
    <property type="evidence" value="ECO:0007669"/>
    <property type="project" value="EnsemblPlants"/>
</dbReference>
<dbReference type="GO" id="GO:0045893">
    <property type="term" value="P:positive regulation of DNA-templated transcription"/>
    <property type="evidence" value="ECO:0000318"/>
    <property type="project" value="GO_Central"/>
</dbReference>
<dbReference type="RefSeq" id="XP_018821766.1">
    <property type="nucleotide sequence ID" value="XM_018966221.2"/>
</dbReference>
<sequence>MPSTQSASSGFEADAITYGLMDEKKRKRMQSNRESAKRSRMKQQKKMEDLVDEKARLLRELKKNSARYSGRERGWYSLESENNLLIAEKMCLAKRLDNLNSLIVNLGLVKNNTPKSPELIMLNPSLLPQCSLSRPLPEGFGLNSVSGRGF</sequence>
<dbReference type="GO" id="GO:0000976">
    <property type="term" value="F:transcription cis-regulatory region binding"/>
    <property type="evidence" value="ECO:0000318"/>
    <property type="project" value="GO_Central"/>
</dbReference>
<dbReference type="InterPro" id="IPR045314">
    <property type="entry name" value="bZIP_plant_GBF1"/>
</dbReference>
<evidence type="ECO:0000313" key="7">
    <source>
        <dbReference type="RefSeq" id="XP_018821766.1"/>
    </source>
</evidence>
<accession>A0A2I4EQT9</accession>
<dbReference type="OrthoDB" id="551672at2759"/>
<evidence type="ECO:0000256" key="1">
    <source>
        <dbReference type="ARBA" id="ARBA00004123"/>
    </source>
</evidence>
<dbReference type="GO" id="GO:0071333">
    <property type="term" value="P:cellular response to glucose stimulus"/>
    <property type="evidence" value="ECO:0007669"/>
    <property type="project" value="EnsemblPlants"/>
</dbReference>
<dbReference type="SUPFAM" id="SSF57959">
    <property type="entry name" value="Leucine zipper domain"/>
    <property type="match status" value="1"/>
</dbReference>
<dbReference type="Gramene" id="Jr07_38000_p1">
    <property type="protein sequence ID" value="cds.Jr07_38000_p1"/>
    <property type="gene ID" value="Jr07_38000"/>
</dbReference>
<dbReference type="KEGG" id="jre:108991829"/>
<evidence type="ECO:0000313" key="6">
    <source>
        <dbReference type="Proteomes" id="UP000235220"/>
    </source>
</evidence>